<keyword evidence="7" id="KW-1185">Reference proteome</keyword>
<feature type="region of interest" description="Disordered" evidence="4">
    <location>
        <begin position="360"/>
        <end position="386"/>
    </location>
</feature>
<evidence type="ECO:0000256" key="5">
    <source>
        <dbReference type="SAM" id="Phobius"/>
    </source>
</evidence>
<dbReference type="PANTHER" id="PTHR10720">
    <property type="entry name" value="HEME OXYGENASE"/>
    <property type="match status" value="1"/>
</dbReference>
<dbReference type="EMBL" id="BLZA01000005">
    <property type="protein sequence ID" value="GHJ83766.1"/>
    <property type="molecule type" value="Genomic_DNA"/>
</dbReference>
<dbReference type="GO" id="GO:0004392">
    <property type="term" value="F:heme oxygenase (decyclizing) activity"/>
    <property type="evidence" value="ECO:0007669"/>
    <property type="project" value="InterPro"/>
</dbReference>
<evidence type="ECO:0000256" key="2">
    <source>
        <dbReference type="ARBA" id="ARBA00022723"/>
    </source>
</evidence>
<protein>
    <recommendedName>
        <fullName evidence="8">Heme oxygenase</fullName>
    </recommendedName>
</protein>
<evidence type="ECO:0008006" key="8">
    <source>
        <dbReference type="Google" id="ProtNLM"/>
    </source>
</evidence>
<evidence type="ECO:0000313" key="6">
    <source>
        <dbReference type="EMBL" id="GHJ83766.1"/>
    </source>
</evidence>
<feature type="compositionally biased region" description="Low complexity" evidence="4">
    <location>
        <begin position="17"/>
        <end position="33"/>
    </location>
</feature>
<keyword evidence="2" id="KW-0479">Metal-binding</keyword>
<keyword evidence="3" id="KW-0408">Iron</keyword>
<proteinExistence type="predicted"/>
<evidence type="ECO:0000256" key="1">
    <source>
        <dbReference type="ARBA" id="ARBA00022617"/>
    </source>
</evidence>
<evidence type="ECO:0000256" key="3">
    <source>
        <dbReference type="ARBA" id="ARBA00023004"/>
    </source>
</evidence>
<dbReference type="GO" id="GO:0006788">
    <property type="term" value="P:heme oxidation"/>
    <property type="evidence" value="ECO:0007669"/>
    <property type="project" value="InterPro"/>
</dbReference>
<dbReference type="AlphaFoldDB" id="A0A8H3TN48"/>
<dbReference type="Gene3D" id="1.20.910.10">
    <property type="entry name" value="Heme oxygenase-like"/>
    <property type="match status" value="1"/>
</dbReference>
<keyword evidence="5" id="KW-1133">Transmembrane helix</keyword>
<evidence type="ECO:0000313" key="7">
    <source>
        <dbReference type="Proteomes" id="UP000620104"/>
    </source>
</evidence>
<dbReference type="CDD" id="cd19165">
    <property type="entry name" value="HemeO"/>
    <property type="match status" value="1"/>
</dbReference>
<gene>
    <name evidence="6" type="ORF">NliqN6_0168</name>
</gene>
<organism evidence="6 7">
    <name type="scientific">Naganishia liquefaciens</name>
    <dbReference type="NCBI Taxonomy" id="104408"/>
    <lineage>
        <taxon>Eukaryota</taxon>
        <taxon>Fungi</taxon>
        <taxon>Dikarya</taxon>
        <taxon>Basidiomycota</taxon>
        <taxon>Agaricomycotina</taxon>
        <taxon>Tremellomycetes</taxon>
        <taxon>Filobasidiales</taxon>
        <taxon>Filobasidiaceae</taxon>
        <taxon>Naganishia</taxon>
    </lineage>
</organism>
<reference evidence="6" key="1">
    <citation type="submission" date="2020-07" db="EMBL/GenBank/DDBJ databases">
        <title>Draft Genome Sequence of a Deep-Sea Yeast, Naganishia (Cryptococcus) liquefaciens strain N6.</title>
        <authorList>
            <person name="Han Y.W."/>
            <person name="Kajitani R."/>
            <person name="Morimoto H."/>
            <person name="Parhat M."/>
            <person name="Tsubouchi H."/>
            <person name="Bakenova O."/>
            <person name="Ogata M."/>
            <person name="Argunhan B."/>
            <person name="Aoki R."/>
            <person name="Kajiwara S."/>
            <person name="Itoh T."/>
            <person name="Iwasaki H."/>
        </authorList>
    </citation>
    <scope>NUCLEOTIDE SEQUENCE</scope>
    <source>
        <strain evidence="6">N6</strain>
    </source>
</reference>
<name>A0A8H3TN48_9TREE</name>
<dbReference type="PANTHER" id="PTHR10720:SF0">
    <property type="entry name" value="HEME OXYGENASE"/>
    <property type="match status" value="1"/>
</dbReference>
<dbReference type="Proteomes" id="UP000620104">
    <property type="component" value="Unassembled WGS sequence"/>
</dbReference>
<feature type="region of interest" description="Disordered" evidence="4">
    <location>
        <begin position="1"/>
        <end position="33"/>
    </location>
</feature>
<dbReference type="GO" id="GO:0046872">
    <property type="term" value="F:metal ion binding"/>
    <property type="evidence" value="ECO:0007669"/>
    <property type="project" value="UniProtKB-KW"/>
</dbReference>
<feature type="transmembrane region" description="Helical" evidence="5">
    <location>
        <begin position="393"/>
        <end position="410"/>
    </location>
</feature>
<evidence type="ECO:0000256" key="4">
    <source>
        <dbReference type="SAM" id="MobiDB-lite"/>
    </source>
</evidence>
<keyword evidence="5" id="KW-0472">Membrane</keyword>
<keyword evidence="1" id="KW-0349">Heme</keyword>
<accession>A0A8H3TN48</accession>
<dbReference type="InterPro" id="IPR016084">
    <property type="entry name" value="Haem_Oase-like_multi-hlx"/>
</dbReference>
<dbReference type="InterPro" id="IPR002051">
    <property type="entry name" value="Haem_Oase"/>
</dbReference>
<dbReference type="Pfam" id="PF01126">
    <property type="entry name" value="Heme_oxygenase"/>
    <property type="match status" value="2"/>
</dbReference>
<keyword evidence="5" id="KW-0812">Transmembrane</keyword>
<dbReference type="InterPro" id="IPR016053">
    <property type="entry name" value="Haem_Oase-like"/>
</dbReference>
<sequence>MTDRKMHLDMPTIPDLSSSTGTPTPGTSTVVTPSIVLPPELRPLASKTARTDSGTTSPASLDPVHDLDLSLPLSTLLRESTKIAHTQAEHSPGAIALAGGTLPFREYVRYLAALWIVYSVLEREIARHASRVETEDESEVLALLWNEQRGGKGRMLSRADSLAQDIEYLLSIKPSSEWTTDPRDANQSTISHALPSPPFPIPPFLSPLFTSPPSAITAFTSRLTDLSAARPALLLAHAYVRYLGDLSGGQLVRSRIRRVYALDPPSTSSEPSAESVTEQAGTQFYEFDIFDSADRAVEGGVSQPTMYERKQRMTDIKEWFRGVLDSGTADGKEELKRALVDEAIECFHLSTHIFSALRPTPAGPSDNAASSPEDPPAVRQMPPKSSDTITWRSFRPLMIVFALYIAWIAYKAAK</sequence>
<comment type="caution">
    <text evidence="6">The sequence shown here is derived from an EMBL/GenBank/DDBJ whole genome shotgun (WGS) entry which is preliminary data.</text>
</comment>
<dbReference type="SUPFAM" id="SSF48613">
    <property type="entry name" value="Heme oxygenase-like"/>
    <property type="match status" value="1"/>
</dbReference>
<dbReference type="OrthoDB" id="652091at2759"/>